<dbReference type="OrthoDB" id="439917at2759"/>
<keyword evidence="1" id="KW-1133">Transmembrane helix</keyword>
<dbReference type="Gene3D" id="3.40.50.2300">
    <property type="match status" value="2"/>
</dbReference>
<keyword evidence="1" id="KW-0472">Membrane</keyword>
<dbReference type="Gene3D" id="2.10.50.10">
    <property type="entry name" value="Tumor Necrosis Factor Receptor, subunit A, domain 2"/>
    <property type="match status" value="1"/>
</dbReference>
<organism evidence="3 4">
    <name type="scientific">Blyttiomyces helicus</name>
    <dbReference type="NCBI Taxonomy" id="388810"/>
    <lineage>
        <taxon>Eukaryota</taxon>
        <taxon>Fungi</taxon>
        <taxon>Fungi incertae sedis</taxon>
        <taxon>Chytridiomycota</taxon>
        <taxon>Chytridiomycota incertae sedis</taxon>
        <taxon>Chytridiomycetes</taxon>
        <taxon>Chytridiomycetes incertae sedis</taxon>
        <taxon>Blyttiomyces</taxon>
    </lineage>
</organism>
<evidence type="ECO:0000259" key="2">
    <source>
        <dbReference type="Pfam" id="PF07699"/>
    </source>
</evidence>
<dbReference type="Pfam" id="PF07699">
    <property type="entry name" value="Ephrin_rec_like"/>
    <property type="match status" value="1"/>
</dbReference>
<dbReference type="SUPFAM" id="SSF53822">
    <property type="entry name" value="Periplasmic binding protein-like I"/>
    <property type="match status" value="1"/>
</dbReference>
<feature type="domain" description="Tyrosine-protein kinase ephrin type A/B receptor-like" evidence="2">
    <location>
        <begin position="537"/>
        <end position="576"/>
    </location>
</feature>
<name>A0A4P9W5S1_9FUNG</name>
<accession>A0A4P9W5S1</accession>
<feature type="transmembrane region" description="Helical" evidence="1">
    <location>
        <begin position="615"/>
        <end position="637"/>
    </location>
</feature>
<dbReference type="InterPro" id="IPR011641">
    <property type="entry name" value="Tyr-kin_ephrin_A/B_rcpt-like"/>
</dbReference>
<sequence length="690" mass="73433">MVESGKATNMICVFENIGRTAFQERCNGALQGFSYLKNQNLSFAVLAKTSFVIGDVAQYGDQAAVRLATLLDTAEIDGIFATQFDVVPVILAAIEMLNTPRKVWGGGGKGSLLLSMTLEITPCWAGLRTVRSVSLRINSRSFKLLDFHNALNQPHVWAVGFLPTMYIFSLLTVNETTTGIIMATGPLLVNPSTISHELRVIANDSITVFPLDVPRTILIIFHQPEPFVDKEVTIGAIDDAAAQFRYNVSLITATDWYQEAEQIHELEALLAGCRESVDNAGCRSALITSNPSPGFVEAAATLAAAAGIPYVGKARTIRSDTIGMDRANLSLPVHLNIGNDNLITGYDAGSFLINRGAQFPLCLIPSKDEQYLLLCQGMANAFSITWTAVVEDPVVVDVFNTSQRVVSILQILQQNRFDSVLCTYPSLCTTLFAAVDSGTAGIYMPAQVASIGMDPTTVGFLTDGRIALAMETAPYAQGFMAMMHTGLFLESSTDTVNQTVRIGGTQRTWVCPPGFFYNNASTAMYARMPSRAMGLSSVCTACPPNTFAAEPNARKCMRCPAGTFANGTGAMWCQTCADGVGVDAVGAFVNVTGTELLPACAAAYHSQASPPVSRGFVKVVGGIAATLVVGSAGVMFALRHAPVVMEMTVDVAGFVPVGAMLVIASALLLQDVLTSATCTCAVWFSSLGLD</sequence>
<evidence type="ECO:0000313" key="4">
    <source>
        <dbReference type="Proteomes" id="UP000269721"/>
    </source>
</evidence>
<dbReference type="SMART" id="SM01411">
    <property type="entry name" value="Ephrin_rec_like"/>
    <property type="match status" value="1"/>
</dbReference>
<protein>
    <recommendedName>
        <fullName evidence="2">Tyrosine-protein kinase ephrin type A/B receptor-like domain-containing protein</fullName>
    </recommendedName>
</protein>
<keyword evidence="4" id="KW-1185">Reference proteome</keyword>
<reference evidence="4" key="1">
    <citation type="journal article" date="2018" name="Nat. Microbiol.">
        <title>Leveraging single-cell genomics to expand the fungal tree of life.</title>
        <authorList>
            <person name="Ahrendt S.R."/>
            <person name="Quandt C.A."/>
            <person name="Ciobanu D."/>
            <person name="Clum A."/>
            <person name="Salamov A."/>
            <person name="Andreopoulos B."/>
            <person name="Cheng J.F."/>
            <person name="Woyke T."/>
            <person name="Pelin A."/>
            <person name="Henrissat B."/>
            <person name="Reynolds N.K."/>
            <person name="Benny G.L."/>
            <person name="Smith M.E."/>
            <person name="James T.Y."/>
            <person name="Grigoriev I.V."/>
        </authorList>
    </citation>
    <scope>NUCLEOTIDE SEQUENCE [LARGE SCALE GENOMIC DNA]</scope>
</reference>
<keyword evidence="1" id="KW-0812">Transmembrane</keyword>
<proteinExistence type="predicted"/>
<dbReference type="Proteomes" id="UP000269721">
    <property type="component" value="Unassembled WGS sequence"/>
</dbReference>
<dbReference type="EMBL" id="KZ997291">
    <property type="protein sequence ID" value="RKO87614.1"/>
    <property type="molecule type" value="Genomic_DNA"/>
</dbReference>
<evidence type="ECO:0000313" key="3">
    <source>
        <dbReference type="EMBL" id="RKO87614.1"/>
    </source>
</evidence>
<feature type="transmembrane region" description="Helical" evidence="1">
    <location>
        <begin position="649"/>
        <end position="669"/>
    </location>
</feature>
<dbReference type="InterPro" id="IPR028082">
    <property type="entry name" value="Peripla_BP_I"/>
</dbReference>
<dbReference type="AlphaFoldDB" id="A0A4P9W5S1"/>
<dbReference type="SUPFAM" id="SSF57184">
    <property type="entry name" value="Growth factor receptor domain"/>
    <property type="match status" value="1"/>
</dbReference>
<gene>
    <name evidence="3" type="ORF">BDK51DRAFT_25819</name>
</gene>
<dbReference type="InterPro" id="IPR009030">
    <property type="entry name" value="Growth_fac_rcpt_cys_sf"/>
</dbReference>
<evidence type="ECO:0000256" key="1">
    <source>
        <dbReference type="SAM" id="Phobius"/>
    </source>
</evidence>